<dbReference type="InterPro" id="IPR001107">
    <property type="entry name" value="Band_7"/>
</dbReference>
<accession>Q22BM4</accession>
<dbReference type="eggNOG" id="KOG2621">
    <property type="taxonomic scope" value="Eukaryota"/>
</dbReference>
<gene>
    <name evidence="3" type="ORF">TTHERM_01093710</name>
</gene>
<dbReference type="Gene3D" id="6.10.250.2090">
    <property type="match status" value="1"/>
</dbReference>
<dbReference type="HOGENOM" id="CLU_024949_4_1_1"/>
<dbReference type="STRING" id="312017.Q22BM4"/>
<feature type="domain" description="Band 7" evidence="2">
    <location>
        <begin position="76"/>
        <end position="233"/>
    </location>
</feature>
<proteinExistence type="inferred from homology"/>
<dbReference type="FunFam" id="3.30.479.30:FF:000004">
    <property type="entry name" value="Putative membrane protease family, stomatin"/>
    <property type="match status" value="1"/>
</dbReference>
<dbReference type="InParanoid" id="Q22BM4"/>
<comment type="similarity">
    <text evidence="1">Belongs to the band 7/mec-2 family.</text>
</comment>
<dbReference type="PANTHER" id="PTHR10264:SF19">
    <property type="entry name" value="AT06885P-RELATED"/>
    <property type="match status" value="1"/>
</dbReference>
<dbReference type="OMA" id="THPYQGL"/>
<dbReference type="GeneID" id="7835060"/>
<dbReference type="PANTHER" id="PTHR10264">
    <property type="entry name" value="BAND 7 PROTEIN-RELATED"/>
    <property type="match status" value="1"/>
</dbReference>
<dbReference type="PRINTS" id="PR00721">
    <property type="entry name" value="STOMATIN"/>
</dbReference>
<dbReference type="Proteomes" id="UP000009168">
    <property type="component" value="Unassembled WGS sequence"/>
</dbReference>
<dbReference type="SMART" id="SM00244">
    <property type="entry name" value="PHB"/>
    <property type="match status" value="1"/>
</dbReference>
<reference evidence="4" key="1">
    <citation type="journal article" date="2006" name="PLoS Biol.">
        <title>Macronuclear genome sequence of the ciliate Tetrahymena thermophila, a model eukaryote.</title>
        <authorList>
            <person name="Eisen J.A."/>
            <person name="Coyne R.S."/>
            <person name="Wu M."/>
            <person name="Wu D."/>
            <person name="Thiagarajan M."/>
            <person name="Wortman J.R."/>
            <person name="Badger J.H."/>
            <person name="Ren Q."/>
            <person name="Amedeo P."/>
            <person name="Jones K.M."/>
            <person name="Tallon L.J."/>
            <person name="Delcher A.L."/>
            <person name="Salzberg S.L."/>
            <person name="Silva J.C."/>
            <person name="Haas B.J."/>
            <person name="Majoros W.H."/>
            <person name="Farzad M."/>
            <person name="Carlton J.M."/>
            <person name="Smith R.K. Jr."/>
            <person name="Garg J."/>
            <person name="Pearlman R.E."/>
            <person name="Karrer K.M."/>
            <person name="Sun L."/>
            <person name="Manning G."/>
            <person name="Elde N.C."/>
            <person name="Turkewitz A.P."/>
            <person name="Asai D.J."/>
            <person name="Wilkes D.E."/>
            <person name="Wang Y."/>
            <person name="Cai H."/>
            <person name="Collins K."/>
            <person name="Stewart B.A."/>
            <person name="Lee S.R."/>
            <person name="Wilamowska K."/>
            <person name="Weinberg Z."/>
            <person name="Ruzzo W.L."/>
            <person name="Wloga D."/>
            <person name="Gaertig J."/>
            <person name="Frankel J."/>
            <person name="Tsao C.-C."/>
            <person name="Gorovsky M.A."/>
            <person name="Keeling P.J."/>
            <person name="Waller R.F."/>
            <person name="Patron N.J."/>
            <person name="Cherry J.M."/>
            <person name="Stover N.A."/>
            <person name="Krieger C.J."/>
            <person name="del Toro C."/>
            <person name="Ryder H.F."/>
            <person name="Williamson S.C."/>
            <person name="Barbeau R.A."/>
            <person name="Hamilton E.P."/>
            <person name="Orias E."/>
        </authorList>
    </citation>
    <scope>NUCLEOTIDE SEQUENCE [LARGE SCALE GENOMIC DNA]</scope>
    <source>
        <strain evidence="4">SB210</strain>
    </source>
</reference>
<dbReference type="SUPFAM" id="SSF117892">
    <property type="entry name" value="Band 7/SPFH domain"/>
    <property type="match status" value="1"/>
</dbReference>
<name>Q22BM4_TETTS</name>
<evidence type="ECO:0000313" key="3">
    <source>
        <dbReference type="EMBL" id="EAR82705.2"/>
    </source>
</evidence>
<dbReference type="GO" id="GO:0098552">
    <property type="term" value="C:side of membrane"/>
    <property type="evidence" value="ECO:0007669"/>
    <property type="project" value="UniProtKB-ARBA"/>
</dbReference>
<dbReference type="GO" id="GO:0005886">
    <property type="term" value="C:plasma membrane"/>
    <property type="evidence" value="ECO:0007669"/>
    <property type="project" value="InterPro"/>
</dbReference>
<dbReference type="OrthoDB" id="2105077at2759"/>
<organism evidence="3 4">
    <name type="scientific">Tetrahymena thermophila (strain SB210)</name>
    <dbReference type="NCBI Taxonomy" id="312017"/>
    <lineage>
        <taxon>Eukaryota</taxon>
        <taxon>Sar</taxon>
        <taxon>Alveolata</taxon>
        <taxon>Ciliophora</taxon>
        <taxon>Intramacronucleata</taxon>
        <taxon>Oligohymenophorea</taxon>
        <taxon>Hymenostomatida</taxon>
        <taxon>Tetrahymenina</taxon>
        <taxon>Tetrahymenidae</taxon>
        <taxon>Tetrahymena</taxon>
    </lineage>
</organism>
<dbReference type="Pfam" id="PF01145">
    <property type="entry name" value="Band_7"/>
    <property type="match status" value="1"/>
</dbReference>
<dbReference type="Gene3D" id="3.30.479.30">
    <property type="entry name" value="Band 7 domain"/>
    <property type="match status" value="1"/>
</dbReference>
<dbReference type="RefSeq" id="XP_001030368.2">
    <property type="nucleotide sequence ID" value="XM_001030368.3"/>
</dbReference>
<sequence length="311" mass="34967">MADHNNHSAHHGQGADQLLAFDEDYYKEFETAEDYNVLDKNKTVELECYQSMNVCCGSCTGFLSAWLPCICCCFDKPFVQIPQSSKSIIERFGKPIQIVDSGLTQINTCTDQVKQVSMKTRILELPQQRITTKDNIILFVDAVIYYRVIGILRAVYRIENLQISLLDQSVASIRSIIGEMTLNEILNDKEGLALRLEYMINQVSKKWGTLVEEILFKDIALNKETQSDMAATAKQRRLGETKLISNKAEVQAAALLKQTAEILDSKAAMQVRYLEVIQNITKSAQEQVIFLPLDPTAGTVNGGGYKNQNKK</sequence>
<dbReference type="InterPro" id="IPR036013">
    <property type="entry name" value="Band_7/SPFH_dom_sf"/>
</dbReference>
<dbReference type="KEGG" id="tet:TTHERM_01093710"/>
<keyword evidence="4" id="KW-1185">Reference proteome</keyword>
<evidence type="ECO:0000259" key="2">
    <source>
        <dbReference type="SMART" id="SM00244"/>
    </source>
</evidence>
<dbReference type="EMBL" id="GG662340">
    <property type="protein sequence ID" value="EAR82705.2"/>
    <property type="molecule type" value="Genomic_DNA"/>
</dbReference>
<dbReference type="CDD" id="cd13437">
    <property type="entry name" value="SPFH_alloslipin"/>
    <property type="match status" value="1"/>
</dbReference>
<protein>
    <submittedName>
        <fullName evidence="3">SPFH domain/band 7 family protein</fullName>
    </submittedName>
</protein>
<dbReference type="InterPro" id="IPR001972">
    <property type="entry name" value="Stomatin_HflK_fam"/>
</dbReference>
<dbReference type="InterPro" id="IPR043202">
    <property type="entry name" value="Band-7_stomatin-like"/>
</dbReference>
<dbReference type="AlphaFoldDB" id="Q22BM4"/>
<evidence type="ECO:0000256" key="1">
    <source>
        <dbReference type="ARBA" id="ARBA00008164"/>
    </source>
</evidence>
<evidence type="ECO:0000313" key="4">
    <source>
        <dbReference type="Proteomes" id="UP000009168"/>
    </source>
</evidence>